<reference evidence="2" key="2">
    <citation type="submission" date="2020-05" db="UniProtKB">
        <authorList>
            <consortium name="EnsemblMetazoa"/>
        </authorList>
    </citation>
    <scope>IDENTIFICATION</scope>
    <source>
        <strain evidence="2">A-37</strain>
    </source>
</reference>
<dbReference type="Proteomes" id="UP000075883">
    <property type="component" value="Unassembled WGS sequence"/>
</dbReference>
<evidence type="ECO:0000313" key="2">
    <source>
        <dbReference type="EnsemblMetazoa" id="ACUA006057-PA"/>
    </source>
</evidence>
<dbReference type="EMBL" id="AXCM01005555">
    <property type="status" value="NOT_ANNOTATED_CDS"/>
    <property type="molecule type" value="Genomic_DNA"/>
</dbReference>
<evidence type="ECO:0000313" key="3">
    <source>
        <dbReference type="Proteomes" id="UP000075883"/>
    </source>
</evidence>
<dbReference type="EnsemblMetazoa" id="ACUA006057-RA">
    <property type="protein sequence ID" value="ACUA006057-PA"/>
    <property type="gene ID" value="ACUA006057"/>
</dbReference>
<dbReference type="EMBL" id="AXCM01005556">
    <property type="status" value="NOT_ANNOTATED_CDS"/>
    <property type="molecule type" value="Genomic_DNA"/>
</dbReference>
<protein>
    <submittedName>
        <fullName evidence="2">Uncharacterized protein</fullName>
    </submittedName>
</protein>
<feature type="compositionally biased region" description="Low complexity" evidence="1">
    <location>
        <begin position="193"/>
        <end position="215"/>
    </location>
</feature>
<proteinExistence type="predicted"/>
<dbReference type="EMBL" id="AXCM01005554">
    <property type="status" value="NOT_ANNOTATED_CDS"/>
    <property type="molecule type" value="Genomic_DNA"/>
</dbReference>
<feature type="region of interest" description="Disordered" evidence="1">
    <location>
        <begin position="193"/>
        <end position="226"/>
    </location>
</feature>
<dbReference type="VEuPathDB" id="VectorBase:ACUA006057"/>
<organism evidence="2 3">
    <name type="scientific">Anopheles culicifacies</name>
    <dbReference type="NCBI Taxonomy" id="139723"/>
    <lineage>
        <taxon>Eukaryota</taxon>
        <taxon>Metazoa</taxon>
        <taxon>Ecdysozoa</taxon>
        <taxon>Arthropoda</taxon>
        <taxon>Hexapoda</taxon>
        <taxon>Insecta</taxon>
        <taxon>Pterygota</taxon>
        <taxon>Neoptera</taxon>
        <taxon>Endopterygota</taxon>
        <taxon>Diptera</taxon>
        <taxon>Nematocera</taxon>
        <taxon>Culicoidea</taxon>
        <taxon>Culicidae</taxon>
        <taxon>Anophelinae</taxon>
        <taxon>Anopheles</taxon>
        <taxon>culicifacies species complex</taxon>
    </lineage>
</organism>
<accession>A0A182LZY8</accession>
<dbReference type="AlphaFoldDB" id="A0A182LZY8"/>
<keyword evidence="3" id="KW-1185">Reference proteome</keyword>
<sequence length="226" mass="24275">MSYGLHKLRLHVDGVSAPLDVDDIGPASSVVANPFRSEILHSRMPPGDAVTDPSVMFMTHALLIKTVRQILTELVWSRSMAEKIDVPGITNQEIGTENLKNDRPWQAELIILLRQICSLWMPYPTGTSFAAPHKSPSISILRTFFSISFMSVSSSHGFTSSKMELLAIRAGFFDFLALYAARRSSFSLAASALSSSSSDPNRSTSSSSPPAGAAAVGFPPATCGNA</sequence>
<reference evidence="3" key="1">
    <citation type="submission" date="2013-09" db="EMBL/GenBank/DDBJ databases">
        <title>The Genome Sequence of Anopheles culicifacies species A.</title>
        <authorList>
            <consortium name="The Broad Institute Genomics Platform"/>
            <person name="Neafsey D.E."/>
            <person name="Besansky N."/>
            <person name="Howell P."/>
            <person name="Walton C."/>
            <person name="Young S.K."/>
            <person name="Zeng Q."/>
            <person name="Gargeya S."/>
            <person name="Fitzgerald M."/>
            <person name="Haas B."/>
            <person name="Abouelleil A."/>
            <person name="Allen A.W."/>
            <person name="Alvarado L."/>
            <person name="Arachchi H.M."/>
            <person name="Berlin A.M."/>
            <person name="Chapman S.B."/>
            <person name="Gainer-Dewar J."/>
            <person name="Goldberg J."/>
            <person name="Griggs A."/>
            <person name="Gujja S."/>
            <person name="Hansen M."/>
            <person name="Howarth C."/>
            <person name="Imamovic A."/>
            <person name="Ireland A."/>
            <person name="Larimer J."/>
            <person name="McCowan C."/>
            <person name="Murphy C."/>
            <person name="Pearson M."/>
            <person name="Poon T.W."/>
            <person name="Priest M."/>
            <person name="Roberts A."/>
            <person name="Saif S."/>
            <person name="Shea T."/>
            <person name="Sisk P."/>
            <person name="Sykes S."/>
            <person name="Wortman J."/>
            <person name="Nusbaum C."/>
            <person name="Birren B."/>
        </authorList>
    </citation>
    <scope>NUCLEOTIDE SEQUENCE [LARGE SCALE GENOMIC DNA]</scope>
    <source>
        <strain evidence="3">A-37</strain>
    </source>
</reference>
<evidence type="ECO:0000256" key="1">
    <source>
        <dbReference type="SAM" id="MobiDB-lite"/>
    </source>
</evidence>
<name>A0A182LZY8_9DIPT</name>